<gene>
    <name evidence="2" type="ORF">C7B46_20095</name>
</gene>
<accession>A0A2T2WVM7</accession>
<evidence type="ECO:0000256" key="1">
    <source>
        <dbReference type="SAM" id="SignalP"/>
    </source>
</evidence>
<proteinExistence type="predicted"/>
<evidence type="ECO:0000313" key="3">
    <source>
        <dbReference type="Proteomes" id="UP000242972"/>
    </source>
</evidence>
<dbReference type="PROSITE" id="PS51257">
    <property type="entry name" value="PROKAR_LIPOPROTEIN"/>
    <property type="match status" value="1"/>
</dbReference>
<organism evidence="2 3">
    <name type="scientific">Sulfobacillus benefaciens</name>
    <dbReference type="NCBI Taxonomy" id="453960"/>
    <lineage>
        <taxon>Bacteria</taxon>
        <taxon>Bacillati</taxon>
        <taxon>Bacillota</taxon>
        <taxon>Clostridia</taxon>
        <taxon>Eubacteriales</taxon>
        <taxon>Clostridiales Family XVII. Incertae Sedis</taxon>
        <taxon>Sulfobacillus</taxon>
    </lineage>
</organism>
<reference evidence="2 3" key="1">
    <citation type="journal article" date="2014" name="BMC Genomics">
        <title>Comparison of environmental and isolate Sulfobacillus genomes reveals diverse carbon, sulfur, nitrogen, and hydrogen metabolisms.</title>
        <authorList>
            <person name="Justice N.B."/>
            <person name="Norman A."/>
            <person name="Brown C.T."/>
            <person name="Singh A."/>
            <person name="Thomas B.C."/>
            <person name="Banfield J.F."/>
        </authorList>
    </citation>
    <scope>NUCLEOTIDE SEQUENCE [LARGE SCALE GENOMIC DNA]</scope>
    <source>
        <strain evidence="2">AMDSBA4</strain>
    </source>
</reference>
<feature type="signal peptide" evidence="1">
    <location>
        <begin position="1"/>
        <end position="19"/>
    </location>
</feature>
<comment type="caution">
    <text evidence="2">The sequence shown here is derived from an EMBL/GenBank/DDBJ whole genome shotgun (WGS) entry which is preliminary data.</text>
</comment>
<dbReference type="EMBL" id="PXYW01000127">
    <property type="protein sequence ID" value="PSR26285.1"/>
    <property type="molecule type" value="Genomic_DNA"/>
</dbReference>
<dbReference type="Proteomes" id="UP000242972">
    <property type="component" value="Unassembled WGS sequence"/>
</dbReference>
<dbReference type="AlphaFoldDB" id="A0A2T2WVM7"/>
<name>A0A2T2WVM7_9FIRM</name>
<feature type="chain" id="PRO_5039464698" description="Thioredoxin domain-containing protein" evidence="1">
    <location>
        <begin position="20"/>
        <end position="218"/>
    </location>
</feature>
<evidence type="ECO:0008006" key="4">
    <source>
        <dbReference type="Google" id="ProtNLM"/>
    </source>
</evidence>
<protein>
    <recommendedName>
        <fullName evidence="4">Thioredoxin domain-containing protein</fullName>
    </recommendedName>
</protein>
<evidence type="ECO:0000313" key="2">
    <source>
        <dbReference type="EMBL" id="PSR26285.1"/>
    </source>
</evidence>
<sequence length="218" mass="22114">MSRFWRVLAAFGLATGMGAGLIGCGTATVRHATPSAAVRSSVSPPTSTASDPPSTPALWTLSSGLLSTTGSPVSLTLGSSGGLIAFVNPASPLSAYTIRWTVVPHLSPGVALTIVLALPATTVATPGPVSPPYTGQSGDPAQAQSVGVIGALAPSVARIWHLPPQTTIDTVAPTTLLHWQITAFPTLWVVNTHQNRVAQLIGGVSAQTLSTALDALSR</sequence>
<keyword evidence="1" id="KW-0732">Signal</keyword>